<proteinExistence type="inferred from homology"/>
<gene>
    <name evidence="2 3" type="primary">bioD</name>
    <name evidence="3" type="ORF">theurythT_13300</name>
</gene>
<dbReference type="InterPro" id="IPR004472">
    <property type="entry name" value="DTB_synth_BioD"/>
</dbReference>
<feature type="binding site" evidence="2">
    <location>
        <begin position="115"/>
        <end position="118"/>
    </location>
    <ligand>
        <name>ATP</name>
        <dbReference type="ChEBI" id="CHEBI:30616"/>
    </ligand>
</feature>
<accession>A0ABQ6H102</accession>
<keyword evidence="2" id="KW-0067">ATP-binding</keyword>
<dbReference type="EC" id="6.3.3.3" evidence="2"/>
<keyword evidence="2" id="KW-0547">Nucleotide-binding</keyword>
<dbReference type="PANTHER" id="PTHR43210:SF5">
    <property type="entry name" value="DETHIOBIOTIN SYNTHETASE"/>
    <property type="match status" value="1"/>
</dbReference>
<comment type="cofactor">
    <cofactor evidence="2">
        <name>Mg(2+)</name>
        <dbReference type="ChEBI" id="CHEBI:18420"/>
    </cofactor>
</comment>
<keyword evidence="1 2" id="KW-0093">Biotin biosynthesis</keyword>
<feature type="binding site" evidence="2">
    <location>
        <position position="115"/>
    </location>
    <ligand>
        <name>Mg(2+)</name>
        <dbReference type="ChEBI" id="CHEBI:18420"/>
    </ligand>
</feature>
<dbReference type="PIRSF" id="PIRSF006755">
    <property type="entry name" value="DTB_synth"/>
    <property type="match status" value="1"/>
</dbReference>
<feature type="binding site" evidence="2">
    <location>
        <begin position="175"/>
        <end position="176"/>
    </location>
    <ligand>
        <name>ATP</name>
        <dbReference type="ChEBI" id="CHEBI:30616"/>
    </ligand>
</feature>
<comment type="caution">
    <text evidence="3">The sequence shown here is derived from an EMBL/GenBank/DDBJ whole genome shotgun (WGS) entry which is preliminary data.</text>
</comment>
<dbReference type="InterPro" id="IPR027417">
    <property type="entry name" value="P-loop_NTPase"/>
</dbReference>
<name>A0ABQ6H102_9GAMM</name>
<evidence type="ECO:0000313" key="4">
    <source>
        <dbReference type="Proteomes" id="UP001157133"/>
    </source>
</evidence>
<dbReference type="RefSeq" id="WP_284207224.1">
    <property type="nucleotide sequence ID" value="NZ_BSSU01000006.1"/>
</dbReference>
<dbReference type="Pfam" id="PF13500">
    <property type="entry name" value="AAA_26"/>
    <property type="match status" value="1"/>
</dbReference>
<keyword evidence="2" id="KW-0963">Cytoplasm</keyword>
<evidence type="ECO:0000256" key="2">
    <source>
        <dbReference type="HAMAP-Rule" id="MF_00336"/>
    </source>
</evidence>
<reference evidence="3 4" key="1">
    <citation type="submission" date="2023-03" db="EMBL/GenBank/DDBJ databases">
        <title>Draft genome sequence of Thalassotalea eurytherma JCM 18482T.</title>
        <authorList>
            <person name="Sawabe T."/>
        </authorList>
    </citation>
    <scope>NUCLEOTIDE SEQUENCE [LARGE SCALE GENOMIC DNA]</scope>
    <source>
        <strain evidence="3 4">JCM 18482</strain>
    </source>
</reference>
<feature type="binding site" evidence="2">
    <location>
        <begin position="12"/>
        <end position="17"/>
    </location>
    <ligand>
        <name>ATP</name>
        <dbReference type="ChEBI" id="CHEBI:30616"/>
    </ligand>
</feature>
<protein>
    <recommendedName>
        <fullName evidence="2">ATP-dependent dethiobiotin synthetase BioD</fullName>
        <ecNumber evidence="2">6.3.3.3</ecNumber>
    </recommendedName>
    <alternativeName>
        <fullName evidence="2">DTB synthetase</fullName>
        <shortName evidence="2">DTBS</shortName>
    </alternativeName>
    <alternativeName>
        <fullName evidence="2">Dethiobiotin synthase</fullName>
    </alternativeName>
</protein>
<comment type="subcellular location">
    <subcellularLocation>
        <location evidence="2">Cytoplasm</location>
    </subcellularLocation>
</comment>
<organism evidence="3 4">
    <name type="scientific">Thalassotalea eurytherma</name>
    <dbReference type="NCBI Taxonomy" id="1144278"/>
    <lineage>
        <taxon>Bacteria</taxon>
        <taxon>Pseudomonadati</taxon>
        <taxon>Pseudomonadota</taxon>
        <taxon>Gammaproteobacteria</taxon>
        <taxon>Alteromonadales</taxon>
        <taxon>Colwelliaceae</taxon>
        <taxon>Thalassotalea</taxon>
    </lineage>
</organism>
<keyword evidence="2" id="KW-0460">Magnesium</keyword>
<comment type="pathway">
    <text evidence="2">Cofactor biosynthesis; biotin biosynthesis; biotin from 7,8-diaminononanoate: step 1/2.</text>
</comment>
<dbReference type="Gene3D" id="3.40.50.300">
    <property type="entry name" value="P-loop containing nucleotide triphosphate hydrolases"/>
    <property type="match status" value="1"/>
</dbReference>
<feature type="binding site" evidence="2">
    <location>
        <position position="53"/>
    </location>
    <ligand>
        <name>Mg(2+)</name>
        <dbReference type="ChEBI" id="CHEBI:18420"/>
    </ligand>
</feature>
<comment type="similarity">
    <text evidence="2">Belongs to the dethiobiotin synthetase family.</text>
</comment>
<keyword evidence="2" id="KW-0479">Metal-binding</keyword>
<dbReference type="Proteomes" id="UP001157133">
    <property type="component" value="Unassembled WGS sequence"/>
</dbReference>
<comment type="subunit">
    <text evidence="2">Homodimer.</text>
</comment>
<evidence type="ECO:0000313" key="3">
    <source>
        <dbReference type="EMBL" id="GLX81878.1"/>
    </source>
</evidence>
<dbReference type="SUPFAM" id="SSF52540">
    <property type="entry name" value="P-loop containing nucleoside triphosphate hydrolases"/>
    <property type="match status" value="1"/>
</dbReference>
<evidence type="ECO:0000256" key="1">
    <source>
        <dbReference type="ARBA" id="ARBA00022756"/>
    </source>
</evidence>
<keyword evidence="4" id="KW-1185">Reference proteome</keyword>
<dbReference type="PANTHER" id="PTHR43210">
    <property type="entry name" value="DETHIOBIOTIN SYNTHETASE"/>
    <property type="match status" value="1"/>
</dbReference>
<feature type="binding site" evidence="2">
    <location>
        <position position="16"/>
    </location>
    <ligand>
        <name>Mg(2+)</name>
        <dbReference type="ChEBI" id="CHEBI:18420"/>
    </ligand>
</feature>
<feature type="active site" evidence="2">
    <location>
        <position position="36"/>
    </location>
</feature>
<sequence length="221" mass="23821">MKKYFITATDTDAGKTFIACAIAKNLGQHGQVKGFKPVSAGCELLNGQLVNEDAALLAKYCNAQQSISDVNPIAFQEPIAPHIAAAQLGVSITTNDIQSHFEKLVDNSAQYMITEGAGGWRLPLGNGEFLSDFAKSTQQAVVLVVNMKLGCLNHARLTFESIVQDGLIVVGWVANCIEDMLYQEENLSQLNKLLSAPCLGVVPKCQSIDEACSYLSIDQLI</sequence>
<keyword evidence="2" id="KW-0436">Ligase</keyword>
<comment type="caution">
    <text evidence="2">Lacks conserved residue(s) required for the propagation of feature annotation.</text>
</comment>
<dbReference type="EMBL" id="BSSU01000006">
    <property type="protein sequence ID" value="GLX81878.1"/>
    <property type="molecule type" value="Genomic_DNA"/>
</dbReference>
<comment type="function">
    <text evidence="2">Catalyzes a mechanistically unusual reaction, the ATP-dependent insertion of CO2 between the N7 and N8 nitrogen atoms of 7,8-diaminopelargonic acid (DAPA, also called 7,8-diammoniononanoate) to form a ureido ring.</text>
</comment>
<dbReference type="NCBIfam" id="TIGR00347">
    <property type="entry name" value="bioD"/>
    <property type="match status" value="1"/>
</dbReference>
<comment type="catalytic activity">
    <reaction evidence="2">
        <text>(7R,8S)-7,8-diammoniononanoate + CO2 + ATP = (4R,5S)-dethiobiotin + ADP + phosphate + 3 H(+)</text>
        <dbReference type="Rhea" id="RHEA:15805"/>
        <dbReference type="ChEBI" id="CHEBI:15378"/>
        <dbReference type="ChEBI" id="CHEBI:16526"/>
        <dbReference type="ChEBI" id="CHEBI:30616"/>
        <dbReference type="ChEBI" id="CHEBI:43474"/>
        <dbReference type="ChEBI" id="CHEBI:149469"/>
        <dbReference type="ChEBI" id="CHEBI:149473"/>
        <dbReference type="ChEBI" id="CHEBI:456216"/>
        <dbReference type="EC" id="6.3.3.3"/>
    </reaction>
</comment>
<dbReference type="CDD" id="cd03109">
    <property type="entry name" value="DTBS"/>
    <property type="match status" value="1"/>
</dbReference>
<dbReference type="HAMAP" id="MF_00336">
    <property type="entry name" value="BioD"/>
    <property type="match status" value="1"/>
</dbReference>
<feature type="binding site" evidence="2">
    <location>
        <position position="53"/>
    </location>
    <ligand>
        <name>ATP</name>
        <dbReference type="ChEBI" id="CHEBI:30616"/>
    </ligand>
</feature>